<keyword evidence="4 6" id="KW-0472">Membrane</keyword>
<evidence type="ECO:0000256" key="3">
    <source>
        <dbReference type="ARBA" id="ARBA00022989"/>
    </source>
</evidence>
<dbReference type="InterPro" id="IPR007343">
    <property type="entry name" value="Uncharacterised_pept_Zn_put"/>
</dbReference>
<keyword evidence="2 6" id="KW-0812">Transmembrane</keyword>
<evidence type="ECO:0000313" key="8">
    <source>
        <dbReference type="Proteomes" id="UP000569914"/>
    </source>
</evidence>
<feature type="transmembrane region" description="Helical" evidence="6">
    <location>
        <begin position="59"/>
        <end position="80"/>
    </location>
</feature>
<sequence>MTQPQWGAPSPGQRPLGQQSWPGAQPSARPGFGAPSGFTPYGQPQAPAARRKSSPVAKLLGAMIVLAVIASIGLVVTLIANPGQAGYQNEAYQVPDPDLNPPALPQPQTVEEATDAIEKNPFYDQDVPIPVRCDEGPIDVTAADDAELEKHLNELMACLVRVWEPPVTSAGWVIVRPSVTVYGEKIKTKCGEIPVNAAYCGADQQVYFSNQLVRALPAVGDNEWVAYIIIAHEFAHALQARTNILISAKALGAESKDEQQELQMSRRIEVQADCLSSMFLRSVSRSLDINQSDLEGIEETYRSIGDDSLSDKYANGGGNHGLAVSRLYWANQGLGSSQVATCNTYVADEKLVR</sequence>
<keyword evidence="3 6" id="KW-1133">Transmembrane helix</keyword>
<reference evidence="7 8" key="1">
    <citation type="submission" date="2020-07" db="EMBL/GenBank/DDBJ databases">
        <title>Sequencing the genomes of 1000 actinobacteria strains.</title>
        <authorList>
            <person name="Klenk H.-P."/>
        </authorList>
    </citation>
    <scope>NUCLEOTIDE SEQUENCE [LARGE SCALE GENOMIC DNA]</scope>
    <source>
        <strain evidence="7 8">DSM 22083</strain>
    </source>
</reference>
<evidence type="ECO:0008006" key="9">
    <source>
        <dbReference type="Google" id="ProtNLM"/>
    </source>
</evidence>
<dbReference type="AlphaFoldDB" id="A0A7Y9LDZ1"/>
<evidence type="ECO:0000256" key="1">
    <source>
        <dbReference type="ARBA" id="ARBA00004167"/>
    </source>
</evidence>
<evidence type="ECO:0000256" key="5">
    <source>
        <dbReference type="SAM" id="MobiDB-lite"/>
    </source>
</evidence>
<comment type="subcellular location">
    <subcellularLocation>
        <location evidence="1">Membrane</location>
        <topology evidence="1">Single-pass membrane protein</topology>
    </subcellularLocation>
</comment>
<name>A0A7Y9LDZ1_9ACTN</name>
<protein>
    <recommendedName>
        <fullName evidence="9">Neutral zinc metallopeptidase</fullName>
    </recommendedName>
</protein>
<evidence type="ECO:0000256" key="2">
    <source>
        <dbReference type="ARBA" id="ARBA00022692"/>
    </source>
</evidence>
<gene>
    <name evidence="7" type="ORF">BKA15_004634</name>
</gene>
<dbReference type="PANTHER" id="PTHR30168">
    <property type="entry name" value="PUTATIVE MEMBRANE PROTEIN YPFJ"/>
    <property type="match status" value="1"/>
</dbReference>
<comment type="caution">
    <text evidence="7">The sequence shown here is derived from an EMBL/GenBank/DDBJ whole genome shotgun (WGS) entry which is preliminary data.</text>
</comment>
<dbReference type="RefSeq" id="WP_179754709.1">
    <property type="nucleotide sequence ID" value="NZ_JACCBU010000001.1"/>
</dbReference>
<accession>A0A7Y9LDZ1</accession>
<evidence type="ECO:0000313" key="7">
    <source>
        <dbReference type="EMBL" id="NYE73305.1"/>
    </source>
</evidence>
<dbReference type="Pfam" id="PF04228">
    <property type="entry name" value="Zn_peptidase"/>
    <property type="match status" value="1"/>
</dbReference>
<evidence type="ECO:0000256" key="6">
    <source>
        <dbReference type="SAM" id="Phobius"/>
    </source>
</evidence>
<keyword evidence="8" id="KW-1185">Reference proteome</keyword>
<proteinExistence type="predicted"/>
<dbReference type="GO" id="GO:0016020">
    <property type="term" value="C:membrane"/>
    <property type="evidence" value="ECO:0007669"/>
    <property type="project" value="UniProtKB-SubCell"/>
</dbReference>
<dbReference type="PANTHER" id="PTHR30168:SF0">
    <property type="entry name" value="INNER MEMBRANE PROTEIN"/>
    <property type="match status" value="1"/>
</dbReference>
<feature type="region of interest" description="Disordered" evidence="5">
    <location>
        <begin position="1"/>
        <end position="49"/>
    </location>
</feature>
<dbReference type="EMBL" id="JACCBU010000001">
    <property type="protein sequence ID" value="NYE73305.1"/>
    <property type="molecule type" value="Genomic_DNA"/>
</dbReference>
<dbReference type="Proteomes" id="UP000569914">
    <property type="component" value="Unassembled WGS sequence"/>
</dbReference>
<evidence type="ECO:0000256" key="4">
    <source>
        <dbReference type="ARBA" id="ARBA00023136"/>
    </source>
</evidence>
<organism evidence="7 8">
    <name type="scientific">Microlunatus parietis</name>
    <dbReference type="NCBI Taxonomy" id="682979"/>
    <lineage>
        <taxon>Bacteria</taxon>
        <taxon>Bacillati</taxon>
        <taxon>Actinomycetota</taxon>
        <taxon>Actinomycetes</taxon>
        <taxon>Propionibacteriales</taxon>
        <taxon>Propionibacteriaceae</taxon>
        <taxon>Microlunatus</taxon>
    </lineage>
</organism>